<reference evidence="3" key="1">
    <citation type="submission" date="2022-05" db="EMBL/GenBank/DDBJ databases">
        <title>Complete genome sequence of toluene-degrading Gulosibacter sediminis strain ACHW.36C.</title>
        <authorList>
            <person name="Wai A.C."/>
            <person name="Lai G.K."/>
            <person name="Griffin S.D."/>
            <person name="Leung F.C."/>
        </authorList>
    </citation>
    <scope>NUCLEOTIDE SEQUENCE [LARGE SCALE GENOMIC DNA]</scope>
    <source>
        <strain evidence="3">ACHW.36C</strain>
    </source>
</reference>
<name>A0ABY4N329_9MICO</name>
<dbReference type="Pfam" id="PF18936">
    <property type="entry name" value="DUF5684"/>
    <property type="match status" value="1"/>
</dbReference>
<feature type="compositionally biased region" description="Gly residues" evidence="1">
    <location>
        <begin position="278"/>
        <end position="287"/>
    </location>
</feature>
<feature type="transmembrane region" description="Helical" evidence="2">
    <location>
        <begin position="6"/>
        <end position="34"/>
    </location>
</feature>
<accession>A0ABY4N329</accession>
<evidence type="ECO:0000256" key="2">
    <source>
        <dbReference type="SAM" id="Phobius"/>
    </source>
</evidence>
<keyword evidence="2" id="KW-0812">Transmembrane</keyword>
<feature type="region of interest" description="Disordered" evidence="1">
    <location>
        <begin position="155"/>
        <end position="287"/>
    </location>
</feature>
<keyword evidence="2" id="KW-1133">Transmembrane helix</keyword>
<organism evidence="3">
    <name type="scientific">Gulosibacter sediminis</name>
    <dbReference type="NCBI Taxonomy" id="1729695"/>
    <lineage>
        <taxon>Bacteria</taxon>
        <taxon>Bacillati</taxon>
        <taxon>Actinomycetota</taxon>
        <taxon>Actinomycetes</taxon>
        <taxon>Micrococcales</taxon>
        <taxon>Microbacteriaceae</taxon>
        <taxon>Gulosibacter</taxon>
    </lineage>
</organism>
<dbReference type="InterPro" id="IPR043739">
    <property type="entry name" value="DUF5684"/>
</dbReference>
<gene>
    <name evidence="3" type="ORF">M3M28_05605</name>
</gene>
<feature type="transmembrane region" description="Helical" evidence="2">
    <location>
        <begin position="107"/>
        <end position="125"/>
    </location>
</feature>
<sequence length="287" mass="30586">MYDYSFAASISAGAIIGGLVVGLLAYALVAFFLMKVFEKMNIEGWKAWVPVYNQWVLLEAGGNPGWISLAFLVTWIPFLGQLAAIAAVVFVAISVYRIGIGFNKEGAWVVLWIFLPIVWLGIVAFDSSKWRGLPDGKLAGASAAGANQGVQPYSTTGYQQPGGYAQQPGAYPAQPQQQGYGQQPQQFGQQPGQYGQQPGYGQQPNQYGQQPAQQNPYGQQPGQGGQQQNPYGQQPNQGSQQNQYGQQPDTPGQAGSAGTTGSNGATDNPYGGSNENPYGGGYDRNNS</sequence>
<keyword evidence="2" id="KW-0472">Membrane</keyword>
<feature type="transmembrane region" description="Helical" evidence="2">
    <location>
        <begin position="82"/>
        <end position="100"/>
    </location>
</feature>
<feature type="compositionally biased region" description="Low complexity" evidence="1">
    <location>
        <begin position="157"/>
        <end position="266"/>
    </location>
</feature>
<evidence type="ECO:0000256" key="1">
    <source>
        <dbReference type="SAM" id="MobiDB-lite"/>
    </source>
</evidence>
<evidence type="ECO:0000313" key="3">
    <source>
        <dbReference type="EMBL" id="UQN15923.1"/>
    </source>
</evidence>
<protein>
    <submittedName>
        <fullName evidence="3">DUF5684 domain-containing protein</fullName>
    </submittedName>
</protein>
<proteinExistence type="predicted"/>
<dbReference type="EMBL" id="CP097160">
    <property type="protein sequence ID" value="UQN15923.1"/>
    <property type="molecule type" value="Genomic_DNA"/>
</dbReference>